<dbReference type="InParanoid" id="Q01U70"/>
<organism evidence="7">
    <name type="scientific">Solibacter usitatus (strain Ellin6076)</name>
    <dbReference type="NCBI Taxonomy" id="234267"/>
    <lineage>
        <taxon>Bacteria</taxon>
        <taxon>Pseudomonadati</taxon>
        <taxon>Acidobacteriota</taxon>
        <taxon>Terriglobia</taxon>
        <taxon>Bryobacterales</taxon>
        <taxon>Solibacteraceae</taxon>
        <taxon>Candidatus Solibacter</taxon>
    </lineage>
</organism>
<accession>Q01U70</accession>
<dbReference type="eggNOG" id="COG0515">
    <property type="taxonomic scope" value="Bacteria"/>
</dbReference>
<dbReference type="InterPro" id="IPR017441">
    <property type="entry name" value="Protein_kinase_ATP_BS"/>
</dbReference>
<dbReference type="PROSITE" id="PS50011">
    <property type="entry name" value="PROTEIN_KINASE_DOM"/>
    <property type="match status" value="1"/>
</dbReference>
<feature type="binding site" evidence="5">
    <location>
        <position position="69"/>
    </location>
    <ligand>
        <name>ATP</name>
        <dbReference type="ChEBI" id="CHEBI:30616"/>
    </ligand>
</feature>
<dbReference type="SUPFAM" id="SSF82171">
    <property type="entry name" value="DPP6 N-terminal domain-like"/>
    <property type="match status" value="2"/>
</dbReference>
<dbReference type="Gene3D" id="1.10.510.10">
    <property type="entry name" value="Transferase(Phosphotransferase) domain 1"/>
    <property type="match status" value="1"/>
</dbReference>
<evidence type="ECO:0000256" key="4">
    <source>
        <dbReference type="ARBA" id="ARBA00022840"/>
    </source>
</evidence>
<feature type="domain" description="Protein kinase" evidence="6">
    <location>
        <begin position="35"/>
        <end position="289"/>
    </location>
</feature>
<evidence type="ECO:0000256" key="1">
    <source>
        <dbReference type="ARBA" id="ARBA00022679"/>
    </source>
</evidence>
<evidence type="ECO:0000256" key="5">
    <source>
        <dbReference type="PROSITE-ProRule" id="PRU10141"/>
    </source>
</evidence>
<dbReference type="eggNOG" id="COG0823">
    <property type="taxonomic scope" value="Bacteria"/>
</dbReference>
<dbReference type="GO" id="GO:0005524">
    <property type="term" value="F:ATP binding"/>
    <property type="evidence" value="ECO:0007669"/>
    <property type="project" value="UniProtKB-UniRule"/>
</dbReference>
<dbReference type="InterPro" id="IPR011659">
    <property type="entry name" value="WD40"/>
</dbReference>
<dbReference type="GO" id="GO:0004674">
    <property type="term" value="F:protein serine/threonine kinase activity"/>
    <property type="evidence" value="ECO:0007669"/>
    <property type="project" value="UniProtKB-KW"/>
</dbReference>
<dbReference type="InterPro" id="IPR008271">
    <property type="entry name" value="Ser/Thr_kinase_AS"/>
</dbReference>
<dbReference type="CDD" id="cd14014">
    <property type="entry name" value="STKc_PknB_like"/>
    <property type="match status" value="1"/>
</dbReference>
<dbReference type="KEGG" id="sus:Acid_5856"/>
<keyword evidence="4 5" id="KW-0067">ATP-binding</keyword>
<keyword evidence="1" id="KW-0808">Transferase</keyword>
<dbReference type="PROSITE" id="PS00107">
    <property type="entry name" value="PROTEIN_KINASE_ATP"/>
    <property type="match status" value="1"/>
</dbReference>
<keyword evidence="7" id="KW-0723">Serine/threonine-protein kinase</keyword>
<dbReference type="InterPro" id="IPR000719">
    <property type="entry name" value="Prot_kinase_dom"/>
</dbReference>
<evidence type="ECO:0000256" key="3">
    <source>
        <dbReference type="ARBA" id="ARBA00022777"/>
    </source>
</evidence>
<dbReference type="Pfam" id="PF00069">
    <property type="entry name" value="Pkinase"/>
    <property type="match status" value="1"/>
</dbReference>
<evidence type="ECO:0000313" key="7">
    <source>
        <dbReference type="EMBL" id="ABJ86800.1"/>
    </source>
</evidence>
<dbReference type="Gene3D" id="3.30.200.20">
    <property type="entry name" value="Phosphorylase Kinase, domain 1"/>
    <property type="match status" value="1"/>
</dbReference>
<dbReference type="HOGENOM" id="CLU_012906_0_0_0"/>
<keyword evidence="2 5" id="KW-0547">Nucleotide-binding</keyword>
<protein>
    <submittedName>
        <fullName evidence="7">Serine/threonine protein kinase</fullName>
    </submittedName>
</protein>
<evidence type="ECO:0000259" key="6">
    <source>
        <dbReference type="PROSITE" id="PS50011"/>
    </source>
</evidence>
<reference evidence="7" key="1">
    <citation type="submission" date="2006-10" db="EMBL/GenBank/DDBJ databases">
        <title>Complete sequence of Solibacter usitatus Ellin6076.</title>
        <authorList>
            <consortium name="US DOE Joint Genome Institute"/>
            <person name="Copeland A."/>
            <person name="Lucas S."/>
            <person name="Lapidus A."/>
            <person name="Barry K."/>
            <person name="Detter J.C."/>
            <person name="Glavina del Rio T."/>
            <person name="Hammon N."/>
            <person name="Israni S."/>
            <person name="Dalin E."/>
            <person name="Tice H."/>
            <person name="Pitluck S."/>
            <person name="Thompson L.S."/>
            <person name="Brettin T."/>
            <person name="Bruce D."/>
            <person name="Han C."/>
            <person name="Tapia R."/>
            <person name="Gilna P."/>
            <person name="Schmutz J."/>
            <person name="Larimer F."/>
            <person name="Land M."/>
            <person name="Hauser L."/>
            <person name="Kyrpides N."/>
            <person name="Mikhailova N."/>
            <person name="Janssen P.H."/>
            <person name="Kuske C.R."/>
            <person name="Richardson P."/>
        </authorList>
    </citation>
    <scope>NUCLEOTIDE SEQUENCE</scope>
    <source>
        <strain evidence="7">Ellin6076</strain>
    </source>
</reference>
<dbReference type="SMART" id="SM00220">
    <property type="entry name" value="S_TKc"/>
    <property type="match status" value="1"/>
</dbReference>
<dbReference type="AlphaFoldDB" id="Q01U70"/>
<keyword evidence="3 7" id="KW-0418">Kinase</keyword>
<dbReference type="SUPFAM" id="SSF56112">
    <property type="entry name" value="Protein kinase-like (PK-like)"/>
    <property type="match status" value="1"/>
</dbReference>
<sequence length="893" mass="96798">MPPNYIVGFEGRTPRRRVESVTAMPIAVGDLLGPYEILGRLGAGGMGAVYRARDSRLHREVAIKVAAAKFSDRSAREARTVAALNHPNICHIYDVGPNYLVLELVEGTTLAERLKQGPLPIEEALAIARQIGDALEAAHERGIVHRDLKPGNIIVRPDGTVKVLDFGLAKIVEETPPEGDPEHSPTVTLEQLTRAGSVFGTAAYMAPEQARGNPVDKRADIWAFGVVLYEMLVGKRPFQGETVSDTLAAVLTREPEWTGIPPKVERLLRRCMERDPKRRLRDIGDAQFLLDDAVRLPIAISGSNRLWKFSTIGLAIAAVGAVAWLWASTRHSAPTVLRLSVDLGDDAALAPMRGTSMALSPDGFRLVFVTGQRIVKPQLALRRLDQAKALPLAGTDGAEAPFFSPDGKSIAFFADGKLKKMDTAGGAPVTLCDAPSQREGSWGDDDNIVFAATNNGGLWRVASAGGTPEELTKLDKQKGEFSHRYPQVLPGANAVLFMNSPDDSGEGAIEVRSSRTGTRKTLVQTGGYGHYLPSGHLIYMHRGSLFAASMDADRLQLTGPPVPVLEDVGFERGTGTAGFTFSKSGMFVYVPTRPEDQLRPIFLIDEKGNSEPLPVAKARYGRPRISPDGSRFAVAIREGTSSQIWIYEWRSRRLSRFAFPNGNSIFPVWTPDGKYLVFSSDTQNPGPGIYWMRADGAGAPQRLVEGQGLVPSSFSPSPPRLIYGVQGGSQAGLWMLPFDGTDAAHSRPGVPERFPAPPMETPASFSPDGRWIAYMGGITGIPEVYVRPFPGPGGPWQASAGGASAVWSRSAHELFYQSKPDGQLTVVEYSVAGDSFSPAPPRMWNNTRVESFDLMPDGKRVLAIPSAGQKETTHAVFLLNFMDDLRRRVPAAK</sequence>
<dbReference type="Pfam" id="PF07676">
    <property type="entry name" value="PD40"/>
    <property type="match status" value="4"/>
</dbReference>
<dbReference type="Gene3D" id="2.120.10.30">
    <property type="entry name" value="TolB, C-terminal domain"/>
    <property type="match status" value="3"/>
</dbReference>
<dbReference type="InterPro" id="IPR011009">
    <property type="entry name" value="Kinase-like_dom_sf"/>
</dbReference>
<name>Q01U70_SOLUE</name>
<gene>
    <name evidence="7" type="ordered locus">Acid_5856</name>
</gene>
<dbReference type="PANTHER" id="PTHR43289">
    <property type="entry name" value="MITOGEN-ACTIVATED PROTEIN KINASE KINASE KINASE 20-RELATED"/>
    <property type="match status" value="1"/>
</dbReference>
<dbReference type="InterPro" id="IPR011042">
    <property type="entry name" value="6-blade_b-propeller_TolB-like"/>
</dbReference>
<dbReference type="STRING" id="234267.Acid_5856"/>
<dbReference type="PANTHER" id="PTHR43289:SF6">
    <property type="entry name" value="SERINE_THREONINE-PROTEIN KINASE NEKL-3"/>
    <property type="match status" value="1"/>
</dbReference>
<proteinExistence type="predicted"/>
<evidence type="ECO:0000256" key="2">
    <source>
        <dbReference type="ARBA" id="ARBA00022741"/>
    </source>
</evidence>
<dbReference type="EMBL" id="CP000473">
    <property type="protein sequence ID" value="ABJ86800.1"/>
    <property type="molecule type" value="Genomic_DNA"/>
</dbReference>
<dbReference type="PROSITE" id="PS00108">
    <property type="entry name" value="PROTEIN_KINASE_ST"/>
    <property type="match status" value="1"/>
</dbReference>